<dbReference type="PANTHER" id="PTHR47592:SF24">
    <property type="entry name" value="BNACNNG30200D PROTEIN"/>
    <property type="match status" value="1"/>
</dbReference>
<dbReference type="Pfam" id="PF22936">
    <property type="entry name" value="Pol_BBD"/>
    <property type="match status" value="1"/>
</dbReference>
<sequence>MNLPIHLPLKIYDEKLFEKIEVPPLKERRFHLSKESIGRLKDKANSEMVVISISSSQAYLAHLLGSIIRCRKLDDEKEVFISVIIECNLVGNPCEWWTDSGATPYVCANKELFSSFSLAQVEKMIYMANSATAKVEGTGKVGLKMISRKVLTLNNILYVPELCRNLISASLLDKNGF</sequence>
<feature type="domain" description="Retrovirus-related Pol polyprotein from transposon TNT 1-94-like beta-barrel" evidence="1">
    <location>
        <begin position="96"/>
        <end position="177"/>
    </location>
</feature>
<dbReference type="EMBL" id="MLFT02000008">
    <property type="protein sequence ID" value="PHT39959.1"/>
    <property type="molecule type" value="Genomic_DNA"/>
</dbReference>
<evidence type="ECO:0000313" key="4">
    <source>
        <dbReference type="Proteomes" id="UP000224567"/>
    </source>
</evidence>
<accession>A0A2G2W447</accession>
<gene>
    <name evidence="3" type="ORF">CQW23_18813</name>
    <name evidence="2" type="ORF">CQW23_34049</name>
</gene>
<dbReference type="Gene3D" id="3.30.559.10">
    <property type="entry name" value="Chloramphenicol acetyltransferase-like domain"/>
    <property type="match status" value="1"/>
</dbReference>
<proteinExistence type="predicted"/>
<name>A0A2G2W447_CAPBA</name>
<comment type="caution">
    <text evidence="3">The sequence shown here is derived from an EMBL/GenBank/DDBJ whole genome shotgun (WGS) entry which is preliminary data.</text>
</comment>
<dbReference type="PANTHER" id="PTHR47592">
    <property type="entry name" value="PBF68 PROTEIN"/>
    <property type="match status" value="1"/>
</dbReference>
<dbReference type="Proteomes" id="UP000224567">
    <property type="component" value="Unassembled WGS sequence"/>
</dbReference>
<organism evidence="3 4">
    <name type="scientific">Capsicum baccatum</name>
    <name type="common">Peruvian pepper</name>
    <dbReference type="NCBI Taxonomy" id="33114"/>
    <lineage>
        <taxon>Eukaryota</taxon>
        <taxon>Viridiplantae</taxon>
        <taxon>Streptophyta</taxon>
        <taxon>Embryophyta</taxon>
        <taxon>Tracheophyta</taxon>
        <taxon>Spermatophyta</taxon>
        <taxon>Magnoliopsida</taxon>
        <taxon>eudicotyledons</taxon>
        <taxon>Gunneridae</taxon>
        <taxon>Pentapetalae</taxon>
        <taxon>asterids</taxon>
        <taxon>lamiids</taxon>
        <taxon>Solanales</taxon>
        <taxon>Solanaceae</taxon>
        <taxon>Solanoideae</taxon>
        <taxon>Capsiceae</taxon>
        <taxon>Capsicum</taxon>
    </lineage>
</organism>
<reference evidence="3 4" key="2">
    <citation type="journal article" date="2017" name="J. Anim. Genet.">
        <title>Multiple reference genome sequences of hot pepper reveal the massive evolution of plant disease resistance genes by retroduplication.</title>
        <authorList>
            <person name="Kim S."/>
            <person name="Park J."/>
            <person name="Yeom S.-I."/>
            <person name="Kim Y.-M."/>
            <person name="Seo E."/>
            <person name="Kim K.-T."/>
            <person name="Kim M.-S."/>
            <person name="Lee J.M."/>
            <person name="Cheong K."/>
            <person name="Shin H.-S."/>
            <person name="Kim S.-B."/>
            <person name="Han K."/>
            <person name="Lee J."/>
            <person name="Park M."/>
            <person name="Lee H.-A."/>
            <person name="Lee H.-Y."/>
            <person name="Lee Y."/>
            <person name="Oh S."/>
            <person name="Lee J.H."/>
            <person name="Choi E."/>
            <person name="Choi E."/>
            <person name="Lee S.E."/>
            <person name="Jeon J."/>
            <person name="Kim H."/>
            <person name="Choi G."/>
            <person name="Song H."/>
            <person name="Lee J."/>
            <person name="Lee S.-C."/>
            <person name="Kwon J.-K."/>
            <person name="Lee H.-Y."/>
            <person name="Koo N."/>
            <person name="Hong Y."/>
            <person name="Kim R.W."/>
            <person name="Kang W.-H."/>
            <person name="Huh J.H."/>
            <person name="Kang B.-C."/>
            <person name="Yang T.-J."/>
            <person name="Lee Y.-H."/>
            <person name="Bennetzen J.L."/>
            <person name="Choi D."/>
        </authorList>
    </citation>
    <scope>NUCLEOTIDE SEQUENCE [LARGE SCALE GENOMIC DNA]</scope>
    <source>
        <strain evidence="3 4">cv. PBC81</strain>
    </source>
</reference>
<dbReference type="OrthoDB" id="2596766at2759"/>
<keyword evidence="4" id="KW-1185">Reference proteome</keyword>
<protein>
    <recommendedName>
        <fullName evidence="1">Retrovirus-related Pol polyprotein from transposon TNT 1-94-like beta-barrel domain-containing protein</fullName>
    </recommendedName>
</protein>
<evidence type="ECO:0000313" key="3">
    <source>
        <dbReference type="EMBL" id="PHT39959.1"/>
    </source>
</evidence>
<reference evidence="3 4" key="1">
    <citation type="journal article" date="2017" name="Genome Biol.">
        <title>New reference genome sequences of hot pepper reveal the massive evolution of plant disease-resistance genes by retroduplication.</title>
        <authorList>
            <person name="Kim S."/>
            <person name="Park J."/>
            <person name="Yeom S.I."/>
            <person name="Kim Y.M."/>
            <person name="Seo E."/>
            <person name="Kim K.T."/>
            <person name="Kim M.S."/>
            <person name="Lee J.M."/>
            <person name="Cheong K."/>
            <person name="Shin H.S."/>
            <person name="Kim S.B."/>
            <person name="Han K."/>
            <person name="Lee J."/>
            <person name="Park M."/>
            <person name="Lee H.A."/>
            <person name="Lee H.Y."/>
            <person name="Lee Y."/>
            <person name="Oh S."/>
            <person name="Lee J.H."/>
            <person name="Choi E."/>
            <person name="Choi E."/>
            <person name="Lee S.E."/>
            <person name="Jeon J."/>
            <person name="Kim H."/>
            <person name="Choi G."/>
            <person name="Song H."/>
            <person name="Lee J."/>
            <person name="Lee S.C."/>
            <person name="Kwon J.K."/>
            <person name="Lee H.Y."/>
            <person name="Koo N."/>
            <person name="Hong Y."/>
            <person name="Kim R.W."/>
            <person name="Kang W.H."/>
            <person name="Huh J.H."/>
            <person name="Kang B.C."/>
            <person name="Yang T.J."/>
            <person name="Lee Y.H."/>
            <person name="Bennetzen J.L."/>
            <person name="Choi D."/>
        </authorList>
    </citation>
    <scope>NUCLEOTIDE SEQUENCE [LARGE SCALE GENOMIC DNA]</scope>
    <source>
        <strain evidence="4">cv. PBC81</strain>
        <strain evidence="3">PBC81</strain>
        <tissue evidence="3">Leaf</tissue>
    </source>
</reference>
<evidence type="ECO:0000313" key="2">
    <source>
        <dbReference type="EMBL" id="PHT26337.1"/>
    </source>
</evidence>
<dbReference type="InterPro" id="IPR023213">
    <property type="entry name" value="CAT-like_dom_sf"/>
</dbReference>
<dbReference type="EMBL" id="MLFT02000856">
    <property type="protein sequence ID" value="PHT26337.1"/>
    <property type="molecule type" value="Genomic_DNA"/>
</dbReference>
<dbReference type="AlphaFoldDB" id="A0A2G2W447"/>
<evidence type="ECO:0000259" key="1">
    <source>
        <dbReference type="Pfam" id="PF22936"/>
    </source>
</evidence>
<dbReference type="InterPro" id="IPR054722">
    <property type="entry name" value="PolX-like_BBD"/>
</dbReference>